<feature type="transmembrane region" description="Helical" evidence="5">
    <location>
        <begin position="219"/>
        <end position="242"/>
    </location>
</feature>
<dbReference type="SUPFAM" id="SSF103473">
    <property type="entry name" value="MFS general substrate transporter"/>
    <property type="match status" value="1"/>
</dbReference>
<feature type="transmembrane region" description="Helical" evidence="5">
    <location>
        <begin position="428"/>
        <end position="458"/>
    </location>
</feature>
<organism evidence="7 8">
    <name type="scientific">Tortispora caseinolytica NRRL Y-17796</name>
    <dbReference type="NCBI Taxonomy" id="767744"/>
    <lineage>
        <taxon>Eukaryota</taxon>
        <taxon>Fungi</taxon>
        <taxon>Dikarya</taxon>
        <taxon>Ascomycota</taxon>
        <taxon>Saccharomycotina</taxon>
        <taxon>Trigonopsidomycetes</taxon>
        <taxon>Trigonopsidales</taxon>
        <taxon>Trigonopsidaceae</taxon>
        <taxon>Tortispora</taxon>
    </lineage>
</organism>
<dbReference type="Proteomes" id="UP000095023">
    <property type="component" value="Unassembled WGS sequence"/>
</dbReference>
<dbReference type="OrthoDB" id="3357846at2759"/>
<comment type="subcellular location">
    <subcellularLocation>
        <location evidence="1">Membrane</location>
        <topology evidence="1">Multi-pass membrane protein</topology>
    </subcellularLocation>
</comment>
<dbReference type="InterPro" id="IPR011701">
    <property type="entry name" value="MFS"/>
</dbReference>
<keyword evidence="4 5" id="KW-0472">Membrane</keyword>
<feature type="transmembrane region" description="Helical" evidence="5">
    <location>
        <begin position="128"/>
        <end position="146"/>
    </location>
</feature>
<protein>
    <recommendedName>
        <fullName evidence="6">Major facilitator superfamily (MFS) profile domain-containing protein</fullName>
    </recommendedName>
</protein>
<evidence type="ECO:0000259" key="6">
    <source>
        <dbReference type="PROSITE" id="PS50850"/>
    </source>
</evidence>
<dbReference type="AlphaFoldDB" id="A0A1E4TJ41"/>
<keyword evidence="2 5" id="KW-0812">Transmembrane</keyword>
<dbReference type="PROSITE" id="PS50850">
    <property type="entry name" value="MFS"/>
    <property type="match status" value="1"/>
</dbReference>
<proteinExistence type="predicted"/>
<evidence type="ECO:0000256" key="3">
    <source>
        <dbReference type="ARBA" id="ARBA00022989"/>
    </source>
</evidence>
<evidence type="ECO:0000256" key="4">
    <source>
        <dbReference type="ARBA" id="ARBA00023136"/>
    </source>
</evidence>
<evidence type="ECO:0000313" key="7">
    <source>
        <dbReference type="EMBL" id="ODV91688.1"/>
    </source>
</evidence>
<dbReference type="GO" id="GO:0005886">
    <property type="term" value="C:plasma membrane"/>
    <property type="evidence" value="ECO:0007669"/>
    <property type="project" value="TreeGrafter"/>
</dbReference>
<feature type="transmembrane region" description="Helical" evidence="5">
    <location>
        <begin position="470"/>
        <end position="492"/>
    </location>
</feature>
<dbReference type="Pfam" id="PF07690">
    <property type="entry name" value="MFS_1"/>
    <property type="match status" value="1"/>
</dbReference>
<name>A0A1E4TJ41_9ASCO</name>
<feature type="domain" description="Major facilitator superfamily (MFS) profile" evidence="6">
    <location>
        <begin position="91"/>
        <end position="530"/>
    </location>
</feature>
<feature type="transmembrane region" description="Helical" evidence="5">
    <location>
        <begin position="498"/>
        <end position="516"/>
    </location>
</feature>
<dbReference type="GO" id="GO:0015244">
    <property type="term" value="F:fluconazole transmembrane transporter activity"/>
    <property type="evidence" value="ECO:0007669"/>
    <property type="project" value="TreeGrafter"/>
</dbReference>
<sequence length="530" mass="58932">MSFLFTHSVFARLSHAATGGKLFPNIDSVVKGDSQLNTLSNHSTREKVKDEDLSTDAVLNKEDKDSFLVSWQGENDPDDPHNWPKARKFYVSSMIFYQTAAVYIASSVYAVSIPQITKVYDVSSTKALLGLSLFVLGYGVGPLFISPFADMPQIGRNTLYSFSLLMFTVLQIPFTVVDGTYSAMMFCRFFTGFFTSPALSIGVNSFVDMYRGELLPYLILIWAGAALLGPTIGPIIISYAVMNLSWRWPFYFLTASGGIGFILMLFTTPETYGESILLNRAKRIRKETGDNRYMTAWERNREGFSLTTKLYEVFILPARASFEPIMIYVNLFLGFTYGLFYLWFESFPLVYGGIYHFNQGIQGILFIGLGIGCVIGLILYYLCLKYYISPRLSIEGPEVYFKAMVLPTLAIPIGLFIFGWTARSDIPWIAPTIGAAIYPIGVQFVFQPIVGYIGLVYYSNLSAVMISNAVWRSCIAAAFPLFGSGTFNNLGIGRGSSMLAGISIAMTLIGTLLLKYSGPLRRASKMADPF</sequence>
<dbReference type="GO" id="GO:1990961">
    <property type="term" value="P:xenobiotic detoxification by transmembrane export across the plasma membrane"/>
    <property type="evidence" value="ECO:0007669"/>
    <property type="project" value="TreeGrafter"/>
</dbReference>
<feature type="transmembrane region" description="Helical" evidence="5">
    <location>
        <begin position="325"/>
        <end position="344"/>
    </location>
</feature>
<accession>A0A1E4TJ41</accession>
<evidence type="ECO:0000256" key="2">
    <source>
        <dbReference type="ARBA" id="ARBA00022692"/>
    </source>
</evidence>
<feature type="transmembrane region" description="Helical" evidence="5">
    <location>
        <begin position="248"/>
        <end position="266"/>
    </location>
</feature>
<feature type="transmembrane region" description="Helical" evidence="5">
    <location>
        <begin position="183"/>
        <end position="207"/>
    </location>
</feature>
<reference evidence="8" key="1">
    <citation type="submission" date="2016-02" db="EMBL/GenBank/DDBJ databases">
        <title>Comparative genomics of biotechnologically important yeasts.</title>
        <authorList>
            <consortium name="DOE Joint Genome Institute"/>
            <person name="Riley R."/>
            <person name="Haridas S."/>
            <person name="Wolfe K.H."/>
            <person name="Lopes M.R."/>
            <person name="Hittinger C.T."/>
            <person name="Goker M."/>
            <person name="Salamov A."/>
            <person name="Wisecaver J."/>
            <person name="Long T.M."/>
            <person name="Aerts A.L."/>
            <person name="Barry K."/>
            <person name="Choi C."/>
            <person name="Clum A."/>
            <person name="Coughlan A.Y."/>
            <person name="Deshpande S."/>
            <person name="Douglass A.P."/>
            <person name="Hanson S.J."/>
            <person name="Klenk H.-P."/>
            <person name="Labutti K."/>
            <person name="Lapidus A."/>
            <person name="Lindquist E."/>
            <person name="Lipzen A."/>
            <person name="Meier-Kolthoff J.P."/>
            <person name="Ohm R.A."/>
            <person name="Otillar R.P."/>
            <person name="Pangilinan J."/>
            <person name="Peng Y."/>
            <person name="Rokas A."/>
            <person name="Rosa C.A."/>
            <person name="Scheuner C."/>
            <person name="Sibirny A.A."/>
            <person name="Slot J.C."/>
            <person name="Stielow J.B."/>
            <person name="Sun H."/>
            <person name="Kurtzman C.P."/>
            <person name="Blackwell M."/>
            <person name="Jeffries T.W."/>
            <person name="Grigoriev I.V."/>
        </authorList>
    </citation>
    <scope>NUCLEOTIDE SEQUENCE [LARGE SCALE GENOMIC DNA]</scope>
    <source>
        <strain evidence="8">NRRL Y-17796</strain>
    </source>
</reference>
<evidence type="ECO:0000256" key="5">
    <source>
        <dbReference type="SAM" id="Phobius"/>
    </source>
</evidence>
<evidence type="ECO:0000256" key="1">
    <source>
        <dbReference type="ARBA" id="ARBA00004141"/>
    </source>
</evidence>
<dbReference type="PANTHER" id="PTHR23502">
    <property type="entry name" value="MAJOR FACILITATOR SUPERFAMILY"/>
    <property type="match status" value="1"/>
</dbReference>
<dbReference type="InterPro" id="IPR036259">
    <property type="entry name" value="MFS_trans_sf"/>
</dbReference>
<feature type="transmembrane region" description="Helical" evidence="5">
    <location>
        <begin position="364"/>
        <end position="387"/>
    </location>
</feature>
<feature type="transmembrane region" description="Helical" evidence="5">
    <location>
        <begin position="158"/>
        <end position="177"/>
    </location>
</feature>
<dbReference type="PANTHER" id="PTHR23502:SF23">
    <property type="entry name" value="FLUCONAZOLE RESISTANCE PROTEIN 1"/>
    <property type="match status" value="1"/>
</dbReference>
<dbReference type="InterPro" id="IPR020846">
    <property type="entry name" value="MFS_dom"/>
</dbReference>
<feature type="transmembrane region" description="Helical" evidence="5">
    <location>
        <begin position="95"/>
        <end position="116"/>
    </location>
</feature>
<feature type="transmembrane region" description="Helical" evidence="5">
    <location>
        <begin position="399"/>
        <end position="422"/>
    </location>
</feature>
<keyword evidence="8" id="KW-1185">Reference proteome</keyword>
<evidence type="ECO:0000313" key="8">
    <source>
        <dbReference type="Proteomes" id="UP000095023"/>
    </source>
</evidence>
<keyword evidence="3 5" id="KW-1133">Transmembrane helix</keyword>
<gene>
    <name evidence="7" type="ORF">CANCADRAFT_42326</name>
</gene>
<dbReference type="EMBL" id="KV453841">
    <property type="protein sequence ID" value="ODV91688.1"/>
    <property type="molecule type" value="Genomic_DNA"/>
</dbReference>
<dbReference type="Gene3D" id="1.20.1250.20">
    <property type="entry name" value="MFS general substrate transporter like domains"/>
    <property type="match status" value="1"/>
</dbReference>